<feature type="transmembrane region" description="Helical" evidence="1">
    <location>
        <begin position="33"/>
        <end position="53"/>
    </location>
</feature>
<reference evidence="2" key="1">
    <citation type="journal article" date="2020" name="Nature">
        <title>Giant virus diversity and host interactions through global metagenomics.</title>
        <authorList>
            <person name="Schulz F."/>
            <person name="Roux S."/>
            <person name="Paez-Espino D."/>
            <person name="Jungbluth S."/>
            <person name="Walsh D.A."/>
            <person name="Denef V.J."/>
            <person name="McMahon K.D."/>
            <person name="Konstantinidis K.T."/>
            <person name="Eloe-Fadrosh E.A."/>
            <person name="Kyrpides N.C."/>
            <person name="Woyke T."/>
        </authorList>
    </citation>
    <scope>NUCLEOTIDE SEQUENCE</scope>
    <source>
        <strain evidence="2">GVMAG-M-3300020169-51</strain>
    </source>
</reference>
<dbReference type="AlphaFoldDB" id="A0A6C0BY48"/>
<feature type="transmembrane region" description="Helical" evidence="1">
    <location>
        <begin position="7"/>
        <end position="27"/>
    </location>
</feature>
<name>A0A6C0BY48_9ZZZZ</name>
<accession>A0A6C0BY48</accession>
<proteinExistence type="predicted"/>
<sequence length="125" mass="14905">MNIIQKRFLLFIFGCILMRFSFVIIAKKINKKYLPYLGLLALIPAIGFLYIYLNGYRKRGGETFGQKIWWNDLRPMHAILYLIFSYLALNKNRNSYFPLLVDVIIGLVSFLFYHYKSNNFSKLFR</sequence>
<evidence type="ECO:0000313" key="2">
    <source>
        <dbReference type="EMBL" id="QHS97355.1"/>
    </source>
</evidence>
<keyword evidence="1" id="KW-1133">Transmembrane helix</keyword>
<keyword evidence="1" id="KW-0812">Transmembrane</keyword>
<dbReference type="EMBL" id="MN739293">
    <property type="protein sequence ID" value="QHS97355.1"/>
    <property type="molecule type" value="Genomic_DNA"/>
</dbReference>
<organism evidence="2">
    <name type="scientific">viral metagenome</name>
    <dbReference type="NCBI Taxonomy" id="1070528"/>
    <lineage>
        <taxon>unclassified sequences</taxon>
        <taxon>metagenomes</taxon>
        <taxon>organismal metagenomes</taxon>
    </lineage>
</organism>
<evidence type="ECO:0000256" key="1">
    <source>
        <dbReference type="SAM" id="Phobius"/>
    </source>
</evidence>
<feature type="transmembrane region" description="Helical" evidence="1">
    <location>
        <begin position="95"/>
        <end position="115"/>
    </location>
</feature>
<keyword evidence="1" id="KW-0472">Membrane</keyword>
<protein>
    <submittedName>
        <fullName evidence="2">Uncharacterized protein</fullName>
    </submittedName>
</protein>